<sequence>MNFPLSVREKSIVCTGFMGAGKTTVGKLLARRLYRDFIDIDEEIEKAFGLPIPEIFKAYGEKAFRDKERELIQSFGSQPLLVISVGGGAFLKEENRNHCLANCTVLYFDISWDSWKERIHVLTETRPLLKDKTLQEMEQLFRERQSIYAANHSEFQVDDFEAVEAAEYLADSLKMSWDIHAPQA</sequence>
<dbReference type="GO" id="GO:0005524">
    <property type="term" value="F:ATP binding"/>
    <property type="evidence" value="ECO:0007669"/>
    <property type="project" value="UniProtKB-UniRule"/>
</dbReference>
<dbReference type="PANTHER" id="PTHR21087:SF16">
    <property type="entry name" value="SHIKIMATE KINASE 1, CHLOROPLASTIC"/>
    <property type="match status" value="1"/>
</dbReference>
<dbReference type="PRINTS" id="PR01100">
    <property type="entry name" value="SHIKIMTKNASE"/>
</dbReference>
<comment type="cofactor">
    <cofactor evidence="11">
        <name>Mg(2+)</name>
        <dbReference type="ChEBI" id="CHEBI:18420"/>
    </cofactor>
    <text evidence="11">Binds 1 Mg(2+) ion per subunit.</text>
</comment>
<reference evidence="12 13" key="1">
    <citation type="submission" date="2018-10" db="EMBL/GenBank/DDBJ databases">
        <title>Genomic Encyclopedia of Type Strains, Phase IV (KMG-IV): sequencing the most valuable type-strain genomes for metagenomic binning, comparative biology and taxonomic classification.</title>
        <authorList>
            <person name="Goeker M."/>
        </authorList>
    </citation>
    <scope>NUCLEOTIDE SEQUENCE [LARGE SCALE GENOMIC DNA]</scope>
    <source>
        <strain evidence="12 13">DSM 20549</strain>
    </source>
</reference>
<evidence type="ECO:0000256" key="5">
    <source>
        <dbReference type="ARBA" id="ARBA00022679"/>
    </source>
</evidence>
<comment type="function">
    <text evidence="11">Catalyzes the specific phosphorylation of the 3-hydroxyl group of shikimic acid using ATP as a cosubstrate.</text>
</comment>
<dbReference type="Proteomes" id="UP000280791">
    <property type="component" value="Unassembled WGS sequence"/>
</dbReference>
<accession>A0A497YES0</accession>
<keyword evidence="7 11" id="KW-0418">Kinase</keyword>
<comment type="caution">
    <text evidence="11">Lacks conserved residue(s) required for the propagation of feature annotation.</text>
</comment>
<dbReference type="GO" id="GO:0005829">
    <property type="term" value="C:cytosol"/>
    <property type="evidence" value="ECO:0007669"/>
    <property type="project" value="TreeGrafter"/>
</dbReference>
<dbReference type="GO" id="GO:0009423">
    <property type="term" value="P:chorismate biosynthetic process"/>
    <property type="evidence" value="ECO:0007669"/>
    <property type="project" value="UniProtKB-UniRule"/>
</dbReference>
<name>A0A497YES0_9BACL</name>
<keyword evidence="11" id="KW-0479">Metal-binding</keyword>
<keyword evidence="11" id="KW-0460">Magnesium</keyword>
<feature type="binding site" evidence="11">
    <location>
        <position position="65"/>
    </location>
    <ligand>
        <name>substrate</name>
    </ligand>
</feature>
<dbReference type="SUPFAM" id="SSF52540">
    <property type="entry name" value="P-loop containing nucleoside triphosphate hydrolases"/>
    <property type="match status" value="1"/>
</dbReference>
<gene>
    <name evidence="11" type="primary">aroK</name>
    <name evidence="12" type="ORF">DFR62_2682</name>
</gene>
<keyword evidence="6 11" id="KW-0547">Nucleotide-binding</keyword>
<dbReference type="PROSITE" id="PS01128">
    <property type="entry name" value="SHIKIMATE_KINASE"/>
    <property type="match status" value="1"/>
</dbReference>
<comment type="subunit">
    <text evidence="11">Monomer.</text>
</comment>
<comment type="pathway">
    <text evidence="1 11">Metabolic intermediate biosynthesis; chorismate biosynthesis; chorismate from D-erythrose 4-phosphate and phosphoenolpyruvate: step 5/7.</text>
</comment>
<comment type="catalytic activity">
    <reaction evidence="10 11">
        <text>shikimate + ATP = 3-phosphoshikimate + ADP + H(+)</text>
        <dbReference type="Rhea" id="RHEA:13121"/>
        <dbReference type="ChEBI" id="CHEBI:15378"/>
        <dbReference type="ChEBI" id="CHEBI:30616"/>
        <dbReference type="ChEBI" id="CHEBI:36208"/>
        <dbReference type="ChEBI" id="CHEBI:145989"/>
        <dbReference type="ChEBI" id="CHEBI:456216"/>
        <dbReference type="EC" id="2.7.1.71"/>
    </reaction>
</comment>
<feature type="binding site" evidence="11">
    <location>
        <position position="126"/>
    </location>
    <ligand>
        <name>ATP</name>
        <dbReference type="ChEBI" id="CHEBI:30616"/>
    </ligand>
</feature>
<dbReference type="InterPro" id="IPR023000">
    <property type="entry name" value="Shikimate_kinase_CS"/>
</dbReference>
<keyword evidence="9 11" id="KW-0057">Aromatic amino acid biosynthesis</keyword>
<dbReference type="Pfam" id="PF01202">
    <property type="entry name" value="SKI"/>
    <property type="match status" value="1"/>
</dbReference>
<evidence type="ECO:0000256" key="8">
    <source>
        <dbReference type="ARBA" id="ARBA00022840"/>
    </source>
</evidence>
<organism evidence="12 13">
    <name type="scientific">Planococcus citreus</name>
    <dbReference type="NCBI Taxonomy" id="1373"/>
    <lineage>
        <taxon>Bacteria</taxon>
        <taxon>Bacillati</taxon>
        <taxon>Bacillota</taxon>
        <taxon>Bacilli</taxon>
        <taxon>Bacillales</taxon>
        <taxon>Caryophanaceae</taxon>
        <taxon>Planococcus</taxon>
    </lineage>
</organism>
<protein>
    <recommendedName>
        <fullName evidence="3 11">Shikimate kinase</fullName>
        <shortName evidence="11">SK</shortName>
        <ecNumber evidence="3 11">2.7.1.71</ecNumber>
    </recommendedName>
</protein>
<evidence type="ECO:0000256" key="3">
    <source>
        <dbReference type="ARBA" id="ARBA00012154"/>
    </source>
</evidence>
<comment type="subcellular location">
    <subcellularLocation>
        <location evidence="11">Cytoplasm</location>
    </subcellularLocation>
</comment>
<dbReference type="GO" id="GO:0004765">
    <property type="term" value="F:shikimate kinase activity"/>
    <property type="evidence" value="ECO:0007669"/>
    <property type="project" value="UniProtKB-UniRule"/>
</dbReference>
<keyword evidence="5 11" id="KW-0808">Transferase</keyword>
<dbReference type="GO" id="GO:0009073">
    <property type="term" value="P:aromatic amino acid family biosynthetic process"/>
    <property type="evidence" value="ECO:0007669"/>
    <property type="project" value="UniProtKB-KW"/>
</dbReference>
<keyword evidence="11" id="KW-0963">Cytoplasm</keyword>
<dbReference type="AlphaFoldDB" id="A0A497YES0"/>
<dbReference type="CDD" id="cd00464">
    <property type="entry name" value="SK"/>
    <property type="match status" value="1"/>
</dbReference>
<proteinExistence type="inferred from homology"/>
<dbReference type="EMBL" id="RCCP01000004">
    <property type="protein sequence ID" value="RLJ86276.1"/>
    <property type="molecule type" value="Genomic_DNA"/>
</dbReference>
<evidence type="ECO:0000256" key="9">
    <source>
        <dbReference type="ARBA" id="ARBA00023141"/>
    </source>
</evidence>
<dbReference type="InterPro" id="IPR000623">
    <property type="entry name" value="Shikimate_kinase/TSH1"/>
</dbReference>
<evidence type="ECO:0000256" key="4">
    <source>
        <dbReference type="ARBA" id="ARBA00022605"/>
    </source>
</evidence>
<evidence type="ECO:0000256" key="10">
    <source>
        <dbReference type="ARBA" id="ARBA00048567"/>
    </source>
</evidence>
<evidence type="ECO:0000256" key="6">
    <source>
        <dbReference type="ARBA" id="ARBA00022741"/>
    </source>
</evidence>
<dbReference type="GO" id="GO:0000287">
    <property type="term" value="F:magnesium ion binding"/>
    <property type="evidence" value="ECO:0007669"/>
    <property type="project" value="UniProtKB-UniRule"/>
</dbReference>
<dbReference type="PANTHER" id="PTHR21087">
    <property type="entry name" value="SHIKIMATE KINASE"/>
    <property type="match status" value="1"/>
</dbReference>
<dbReference type="Gene3D" id="3.40.50.300">
    <property type="entry name" value="P-loop containing nucleotide triphosphate hydrolases"/>
    <property type="match status" value="1"/>
</dbReference>
<keyword evidence="13" id="KW-1185">Reference proteome</keyword>
<feature type="binding site" evidence="11">
    <location>
        <position position="144"/>
    </location>
    <ligand>
        <name>substrate</name>
    </ligand>
</feature>
<comment type="caution">
    <text evidence="12">The sequence shown here is derived from an EMBL/GenBank/DDBJ whole genome shotgun (WGS) entry which is preliminary data.</text>
</comment>
<dbReference type="InterPro" id="IPR027417">
    <property type="entry name" value="P-loop_NTPase"/>
</dbReference>
<keyword evidence="4 11" id="KW-0028">Amino-acid biosynthesis</keyword>
<dbReference type="UniPathway" id="UPA00053">
    <property type="reaction ID" value="UER00088"/>
</dbReference>
<evidence type="ECO:0000256" key="7">
    <source>
        <dbReference type="ARBA" id="ARBA00022777"/>
    </source>
</evidence>
<dbReference type="InterPro" id="IPR031322">
    <property type="entry name" value="Shikimate/glucono_kinase"/>
</dbReference>
<feature type="binding site" evidence="11">
    <location>
        <position position="23"/>
    </location>
    <ligand>
        <name>Mg(2+)</name>
        <dbReference type="ChEBI" id="CHEBI:18420"/>
    </ligand>
</feature>
<feature type="binding site" evidence="11">
    <location>
        <position position="87"/>
    </location>
    <ligand>
        <name>substrate</name>
    </ligand>
</feature>
<feature type="binding site" evidence="11">
    <location>
        <position position="41"/>
    </location>
    <ligand>
        <name>substrate</name>
    </ligand>
</feature>
<feature type="binding site" evidence="11">
    <location>
        <begin position="19"/>
        <end position="24"/>
    </location>
    <ligand>
        <name>ATP</name>
        <dbReference type="ChEBI" id="CHEBI:30616"/>
    </ligand>
</feature>
<evidence type="ECO:0000313" key="13">
    <source>
        <dbReference type="Proteomes" id="UP000280791"/>
    </source>
</evidence>
<evidence type="ECO:0000256" key="11">
    <source>
        <dbReference type="HAMAP-Rule" id="MF_00109"/>
    </source>
</evidence>
<evidence type="ECO:0000313" key="12">
    <source>
        <dbReference type="EMBL" id="RLJ86276.1"/>
    </source>
</evidence>
<keyword evidence="8 11" id="KW-0067">ATP-binding</keyword>
<dbReference type="EC" id="2.7.1.71" evidence="3 11"/>
<evidence type="ECO:0000256" key="1">
    <source>
        <dbReference type="ARBA" id="ARBA00004842"/>
    </source>
</evidence>
<dbReference type="HAMAP" id="MF_00109">
    <property type="entry name" value="Shikimate_kinase"/>
    <property type="match status" value="1"/>
</dbReference>
<comment type="similarity">
    <text evidence="2 11">Belongs to the shikimate kinase family.</text>
</comment>
<dbReference type="GO" id="GO:0008652">
    <property type="term" value="P:amino acid biosynthetic process"/>
    <property type="evidence" value="ECO:0007669"/>
    <property type="project" value="UniProtKB-KW"/>
</dbReference>
<evidence type="ECO:0000256" key="2">
    <source>
        <dbReference type="ARBA" id="ARBA00006997"/>
    </source>
</evidence>